<proteinExistence type="predicted"/>
<accession>A0A3A4ATC8</accession>
<reference evidence="3 4" key="1">
    <citation type="submission" date="2018-09" db="EMBL/GenBank/DDBJ databases">
        <title>YIM 75507 draft genome.</title>
        <authorList>
            <person name="Tang S."/>
            <person name="Feng Y."/>
        </authorList>
    </citation>
    <scope>NUCLEOTIDE SEQUENCE [LARGE SCALE GENOMIC DNA]</scope>
    <source>
        <strain evidence="3 4">YIM 75507</strain>
    </source>
</reference>
<evidence type="ECO:0000256" key="1">
    <source>
        <dbReference type="SAM" id="Phobius"/>
    </source>
</evidence>
<name>A0A3A4ATC8_9ACTN</name>
<evidence type="ECO:0000259" key="2">
    <source>
        <dbReference type="Pfam" id="PF19365"/>
    </source>
</evidence>
<feature type="transmembrane region" description="Helical" evidence="1">
    <location>
        <begin position="33"/>
        <end position="51"/>
    </location>
</feature>
<feature type="transmembrane region" description="Helical" evidence="1">
    <location>
        <begin position="58"/>
        <end position="74"/>
    </location>
</feature>
<evidence type="ECO:0000313" key="3">
    <source>
        <dbReference type="EMBL" id="RJL30564.1"/>
    </source>
</evidence>
<keyword evidence="1" id="KW-1133">Transmembrane helix</keyword>
<sequence length="201" mass="21211">MTPVPRNAVVAYRDDGPVARGLGHLAKGQIPPLLPAIVGLVMTGVLLFLGVAREGDPAVFAPAVVLLLAGPGSSSPHSGRLDWLVPPILRVTEYGFLAAVGFAAGASPVVIYALLGALAFHHYDVVYRVRQRIYPPSWLGLAGLGWDGRMLFAALAAYAGLVQAGYVLLAVWLWGLFAWESVTSWLAAPRSAESEDLGADD</sequence>
<dbReference type="Proteomes" id="UP000265768">
    <property type="component" value="Unassembled WGS sequence"/>
</dbReference>
<dbReference type="InterPro" id="IPR045985">
    <property type="entry name" value="DUF5941"/>
</dbReference>
<feature type="transmembrane region" description="Helical" evidence="1">
    <location>
        <begin position="94"/>
        <end position="120"/>
    </location>
</feature>
<comment type="caution">
    <text evidence="3">The sequence shown here is derived from an EMBL/GenBank/DDBJ whole genome shotgun (WGS) entry which is preliminary data.</text>
</comment>
<organism evidence="3 4">
    <name type="scientific">Bailinhaonella thermotolerans</name>
    <dbReference type="NCBI Taxonomy" id="1070861"/>
    <lineage>
        <taxon>Bacteria</taxon>
        <taxon>Bacillati</taxon>
        <taxon>Actinomycetota</taxon>
        <taxon>Actinomycetes</taxon>
        <taxon>Streptosporangiales</taxon>
        <taxon>Streptosporangiaceae</taxon>
        <taxon>Bailinhaonella</taxon>
    </lineage>
</organism>
<keyword evidence="1" id="KW-0472">Membrane</keyword>
<dbReference type="Pfam" id="PF19365">
    <property type="entry name" value="DUF5941"/>
    <property type="match status" value="1"/>
</dbReference>
<feature type="domain" description="DUF5941" evidence="2">
    <location>
        <begin position="8"/>
        <end position="195"/>
    </location>
</feature>
<gene>
    <name evidence="3" type="ORF">D5H75_23440</name>
</gene>
<protein>
    <recommendedName>
        <fullName evidence="2">DUF5941 domain-containing protein</fullName>
    </recommendedName>
</protein>
<dbReference type="AlphaFoldDB" id="A0A3A4ATC8"/>
<keyword evidence="1" id="KW-0812">Transmembrane</keyword>
<feature type="transmembrane region" description="Helical" evidence="1">
    <location>
        <begin position="151"/>
        <end position="175"/>
    </location>
</feature>
<evidence type="ECO:0000313" key="4">
    <source>
        <dbReference type="Proteomes" id="UP000265768"/>
    </source>
</evidence>
<dbReference type="OrthoDB" id="3436331at2"/>
<dbReference type="EMBL" id="QZEY01000009">
    <property type="protein sequence ID" value="RJL30564.1"/>
    <property type="molecule type" value="Genomic_DNA"/>
</dbReference>
<keyword evidence="4" id="KW-1185">Reference proteome</keyword>